<dbReference type="InterPro" id="IPR051471">
    <property type="entry name" value="Bacterial_PTS_sugar_comp"/>
</dbReference>
<feature type="domain" description="PTS EIIA type-4" evidence="2">
    <location>
        <begin position="3"/>
        <end position="126"/>
    </location>
</feature>
<dbReference type="Proteomes" id="UP000051461">
    <property type="component" value="Unassembled WGS sequence"/>
</dbReference>
<dbReference type="Gene3D" id="3.40.50.510">
    <property type="entry name" value="Phosphotransferase system, mannose-type IIA component"/>
    <property type="match status" value="1"/>
</dbReference>
<dbReference type="GO" id="GO:0009401">
    <property type="term" value="P:phosphoenolpyruvate-dependent sugar phosphotransferase system"/>
    <property type="evidence" value="ECO:0007669"/>
    <property type="project" value="InterPro"/>
</dbReference>
<dbReference type="RefSeq" id="WP_057903807.1">
    <property type="nucleotide sequence ID" value="NZ_AZDA01000021.1"/>
</dbReference>
<reference evidence="3 4" key="1">
    <citation type="journal article" date="2015" name="Genome Announc.">
        <title>Expanding the biotechnology potential of lactobacilli through comparative genomics of 213 strains and associated genera.</title>
        <authorList>
            <person name="Sun Z."/>
            <person name="Harris H.M."/>
            <person name="McCann A."/>
            <person name="Guo C."/>
            <person name="Argimon S."/>
            <person name="Zhang W."/>
            <person name="Yang X."/>
            <person name="Jeffery I.B."/>
            <person name="Cooney J.C."/>
            <person name="Kagawa T.F."/>
            <person name="Liu W."/>
            <person name="Song Y."/>
            <person name="Salvetti E."/>
            <person name="Wrobel A."/>
            <person name="Rasinkangas P."/>
            <person name="Parkhill J."/>
            <person name="Rea M.C."/>
            <person name="O'Sullivan O."/>
            <person name="Ritari J."/>
            <person name="Douillard F.P."/>
            <person name="Paul Ross R."/>
            <person name="Yang R."/>
            <person name="Briner A.E."/>
            <person name="Felis G.E."/>
            <person name="de Vos W.M."/>
            <person name="Barrangou R."/>
            <person name="Klaenhammer T.R."/>
            <person name="Caufield P.W."/>
            <person name="Cui Y."/>
            <person name="Zhang H."/>
            <person name="O'Toole P.W."/>
        </authorList>
    </citation>
    <scope>NUCLEOTIDE SEQUENCE [LARGE SCALE GENOMIC DNA]</scope>
    <source>
        <strain evidence="3 4">DSM 20003</strain>
    </source>
</reference>
<comment type="caution">
    <text evidence="3">The sequence shown here is derived from an EMBL/GenBank/DDBJ whole genome shotgun (WGS) entry which is preliminary data.</text>
</comment>
<dbReference type="STRING" id="1423726.FC07_GL001309"/>
<dbReference type="AlphaFoldDB" id="A0A0R1H0X8"/>
<name>A0A0R1H0X8_9LACO</name>
<protein>
    <recommendedName>
        <fullName evidence="2">PTS EIIA type-4 domain-containing protein</fullName>
    </recommendedName>
</protein>
<dbReference type="PATRIC" id="fig|1423726.3.peg.1356"/>
<dbReference type="PANTHER" id="PTHR33799">
    <property type="entry name" value="PTS PERMEASE-RELATED-RELATED"/>
    <property type="match status" value="1"/>
</dbReference>
<sequence length="138" mass="15067">MEPVKLVIATHGQFGIELMRSAEILIGPMQAVYQLSLRSEDNFDTFVAHAQALLTTLTGPVCGLVDLNGGTPANAMTFLTRQFPMRVVAGLNLPMLLESYLQVSRQPDTSLAEVVQTCLQAGQRSVVETTAKYQRNKS</sequence>
<accession>A0A0R1H0X8</accession>
<dbReference type="SUPFAM" id="SSF53062">
    <property type="entry name" value="PTS system fructose IIA component-like"/>
    <property type="match status" value="1"/>
</dbReference>
<dbReference type="EMBL" id="AZDA01000021">
    <property type="protein sequence ID" value="KRK40110.1"/>
    <property type="molecule type" value="Genomic_DNA"/>
</dbReference>
<dbReference type="GO" id="GO:0016740">
    <property type="term" value="F:transferase activity"/>
    <property type="evidence" value="ECO:0007669"/>
    <property type="project" value="UniProtKB-KW"/>
</dbReference>
<evidence type="ECO:0000256" key="1">
    <source>
        <dbReference type="ARBA" id="ARBA00022679"/>
    </source>
</evidence>
<evidence type="ECO:0000259" key="2">
    <source>
        <dbReference type="PROSITE" id="PS51096"/>
    </source>
</evidence>
<gene>
    <name evidence="3" type="ORF">FC07_GL001309</name>
</gene>
<dbReference type="PANTHER" id="PTHR33799:SF1">
    <property type="entry name" value="PTS SYSTEM MANNOSE-SPECIFIC EIIAB COMPONENT-RELATED"/>
    <property type="match status" value="1"/>
</dbReference>
<dbReference type="InterPro" id="IPR036662">
    <property type="entry name" value="PTS_EIIA_man-typ_sf"/>
</dbReference>
<dbReference type="OrthoDB" id="9799827at2"/>
<dbReference type="InterPro" id="IPR004701">
    <property type="entry name" value="PTS_EIIA_man-typ"/>
</dbReference>
<dbReference type="Pfam" id="PF03610">
    <property type="entry name" value="EIIA-man"/>
    <property type="match status" value="1"/>
</dbReference>
<evidence type="ECO:0000313" key="3">
    <source>
        <dbReference type="EMBL" id="KRK40110.1"/>
    </source>
</evidence>
<organism evidence="3 4">
    <name type="scientific">Loigolactobacillus bifermentans DSM 20003</name>
    <dbReference type="NCBI Taxonomy" id="1423726"/>
    <lineage>
        <taxon>Bacteria</taxon>
        <taxon>Bacillati</taxon>
        <taxon>Bacillota</taxon>
        <taxon>Bacilli</taxon>
        <taxon>Lactobacillales</taxon>
        <taxon>Lactobacillaceae</taxon>
        <taxon>Loigolactobacillus</taxon>
    </lineage>
</organism>
<evidence type="ECO:0000313" key="4">
    <source>
        <dbReference type="Proteomes" id="UP000051461"/>
    </source>
</evidence>
<keyword evidence="1" id="KW-0808">Transferase</keyword>
<dbReference type="GO" id="GO:0016020">
    <property type="term" value="C:membrane"/>
    <property type="evidence" value="ECO:0007669"/>
    <property type="project" value="InterPro"/>
</dbReference>
<dbReference type="PROSITE" id="PS51096">
    <property type="entry name" value="PTS_EIIA_TYPE_4"/>
    <property type="match status" value="1"/>
</dbReference>
<proteinExistence type="predicted"/>
<keyword evidence="4" id="KW-1185">Reference proteome</keyword>